<keyword evidence="1" id="KW-0808">Transferase</keyword>
<keyword evidence="1" id="KW-0489">Methyltransferase</keyword>
<dbReference type="InterPro" id="IPR029063">
    <property type="entry name" value="SAM-dependent_MTases_sf"/>
</dbReference>
<sequence length="248" mass="26423">MSDRTAPAPAEALVTSRPLDEYCGLFGLTRAGIAALPGPLLDCPGGAAALAAEARPLGCRVIATDPVYARPADEIAARVLAARAAMAAAMDARPDLSPAPRHRPPDRYLRSWDRAHRLFAADRAAHPGQYVAAALPRLPFADGTFALTLSGYLVFAYPALFGPERQLAALTELVRVTAPGGEVRVHPLCDGAGRRTGHLDAVRHALGERRITSEIRTVPAAEKAGRPRRVLVLRRADHRRNGSGPPRP</sequence>
<gene>
    <name evidence="1" type="ORF">ACFP3U_35555</name>
</gene>
<proteinExistence type="predicted"/>
<dbReference type="RefSeq" id="WP_380229905.1">
    <property type="nucleotide sequence ID" value="NZ_JBHSOF010000088.1"/>
</dbReference>
<dbReference type="GO" id="GO:0008168">
    <property type="term" value="F:methyltransferase activity"/>
    <property type="evidence" value="ECO:0007669"/>
    <property type="project" value="UniProtKB-KW"/>
</dbReference>
<dbReference type="SUPFAM" id="SSF53335">
    <property type="entry name" value="S-adenosyl-L-methionine-dependent methyltransferases"/>
    <property type="match status" value="1"/>
</dbReference>
<reference evidence="2" key="1">
    <citation type="journal article" date="2019" name="Int. J. Syst. Evol. Microbiol.">
        <title>The Global Catalogue of Microorganisms (GCM) 10K type strain sequencing project: providing services to taxonomists for standard genome sequencing and annotation.</title>
        <authorList>
            <consortium name="The Broad Institute Genomics Platform"/>
            <consortium name="The Broad Institute Genome Sequencing Center for Infectious Disease"/>
            <person name="Wu L."/>
            <person name="Ma J."/>
        </authorList>
    </citation>
    <scope>NUCLEOTIDE SEQUENCE [LARGE SCALE GENOMIC DNA]</scope>
    <source>
        <strain evidence="2">CGMCC 4.1437</strain>
    </source>
</reference>
<accession>A0ABW0XER7</accession>
<evidence type="ECO:0000313" key="2">
    <source>
        <dbReference type="Proteomes" id="UP001595975"/>
    </source>
</evidence>
<evidence type="ECO:0000313" key="1">
    <source>
        <dbReference type="EMBL" id="MFC5668267.1"/>
    </source>
</evidence>
<dbReference type="Proteomes" id="UP001595975">
    <property type="component" value="Unassembled WGS sequence"/>
</dbReference>
<dbReference type="EC" id="2.1.-.-" evidence="1"/>
<protein>
    <submittedName>
        <fullName evidence="1">Class I SAM-dependent methyltransferase</fullName>
        <ecNumber evidence="1">2.1.-.-</ecNumber>
    </submittedName>
</protein>
<organism evidence="1 2">
    <name type="scientific">Kitasatospora misakiensis</name>
    <dbReference type="NCBI Taxonomy" id="67330"/>
    <lineage>
        <taxon>Bacteria</taxon>
        <taxon>Bacillati</taxon>
        <taxon>Actinomycetota</taxon>
        <taxon>Actinomycetes</taxon>
        <taxon>Kitasatosporales</taxon>
        <taxon>Streptomycetaceae</taxon>
        <taxon>Kitasatospora</taxon>
    </lineage>
</organism>
<comment type="caution">
    <text evidence="1">The sequence shown here is derived from an EMBL/GenBank/DDBJ whole genome shotgun (WGS) entry which is preliminary data.</text>
</comment>
<dbReference type="GO" id="GO:0032259">
    <property type="term" value="P:methylation"/>
    <property type="evidence" value="ECO:0007669"/>
    <property type="project" value="UniProtKB-KW"/>
</dbReference>
<name>A0ABW0XER7_9ACTN</name>
<dbReference type="EMBL" id="JBHSOF010000088">
    <property type="protein sequence ID" value="MFC5668267.1"/>
    <property type="molecule type" value="Genomic_DNA"/>
</dbReference>
<dbReference type="Gene3D" id="3.40.50.150">
    <property type="entry name" value="Vaccinia Virus protein VP39"/>
    <property type="match status" value="1"/>
</dbReference>
<keyword evidence="2" id="KW-1185">Reference proteome</keyword>